<protein>
    <submittedName>
        <fullName evidence="10">Sugar porter family MFS transporter</fullName>
    </submittedName>
</protein>
<keyword evidence="4 8" id="KW-0812">Transmembrane</keyword>
<dbReference type="Pfam" id="PF00083">
    <property type="entry name" value="Sugar_tr"/>
    <property type="match status" value="1"/>
</dbReference>
<accession>A0A4S8HN20</accession>
<evidence type="ECO:0000256" key="5">
    <source>
        <dbReference type="ARBA" id="ARBA00022989"/>
    </source>
</evidence>
<feature type="transmembrane region" description="Helical" evidence="8">
    <location>
        <begin position="133"/>
        <end position="151"/>
    </location>
</feature>
<dbReference type="Gene3D" id="1.20.1250.20">
    <property type="entry name" value="MFS general substrate transporter like domains"/>
    <property type="match status" value="1"/>
</dbReference>
<keyword evidence="3 7" id="KW-0813">Transport</keyword>
<dbReference type="InterPro" id="IPR050814">
    <property type="entry name" value="Myo-inositol_Transporter"/>
</dbReference>
<comment type="subcellular location">
    <subcellularLocation>
        <location evidence="1">Membrane</location>
        <topology evidence="1">Multi-pass membrane protein</topology>
    </subcellularLocation>
</comment>
<dbReference type="PROSITE" id="PS00217">
    <property type="entry name" value="SUGAR_TRANSPORT_2"/>
    <property type="match status" value="1"/>
</dbReference>
<feature type="transmembrane region" description="Helical" evidence="8">
    <location>
        <begin position="403"/>
        <end position="422"/>
    </location>
</feature>
<keyword evidence="5 8" id="KW-1133">Transmembrane helix</keyword>
<dbReference type="InterPro" id="IPR003663">
    <property type="entry name" value="Sugar/inositol_transpt"/>
</dbReference>
<evidence type="ECO:0000313" key="10">
    <source>
        <dbReference type="EMBL" id="THU35849.1"/>
    </source>
</evidence>
<dbReference type="PANTHER" id="PTHR48020">
    <property type="entry name" value="PROTON MYO-INOSITOL COTRANSPORTER"/>
    <property type="match status" value="1"/>
</dbReference>
<name>A0A4S8HN20_9BACT</name>
<comment type="caution">
    <text evidence="10">The sequence shown here is derived from an EMBL/GenBank/DDBJ whole genome shotgun (WGS) entry which is preliminary data.</text>
</comment>
<keyword evidence="6 8" id="KW-0472">Membrane</keyword>
<dbReference type="GO" id="GO:0022857">
    <property type="term" value="F:transmembrane transporter activity"/>
    <property type="evidence" value="ECO:0007669"/>
    <property type="project" value="InterPro"/>
</dbReference>
<dbReference type="AlphaFoldDB" id="A0A4S8HN20"/>
<proteinExistence type="inferred from homology"/>
<keyword evidence="11" id="KW-1185">Reference proteome</keyword>
<evidence type="ECO:0000256" key="7">
    <source>
        <dbReference type="RuleBase" id="RU003346"/>
    </source>
</evidence>
<feature type="domain" description="Major facilitator superfamily (MFS) profile" evidence="9">
    <location>
        <begin position="9"/>
        <end position="429"/>
    </location>
</feature>
<dbReference type="PROSITE" id="PS00216">
    <property type="entry name" value="SUGAR_TRANSPORT_1"/>
    <property type="match status" value="1"/>
</dbReference>
<evidence type="ECO:0000256" key="8">
    <source>
        <dbReference type="SAM" id="Phobius"/>
    </source>
</evidence>
<dbReference type="PANTHER" id="PTHR48020:SF12">
    <property type="entry name" value="PROTON MYO-INOSITOL COTRANSPORTER"/>
    <property type="match status" value="1"/>
</dbReference>
<feature type="transmembrane region" description="Helical" evidence="8">
    <location>
        <begin position="282"/>
        <end position="303"/>
    </location>
</feature>
<dbReference type="EMBL" id="STFF01000006">
    <property type="protein sequence ID" value="THU35849.1"/>
    <property type="molecule type" value="Genomic_DNA"/>
</dbReference>
<organism evidence="10 11">
    <name type="scientific">Niastella caeni</name>
    <dbReference type="NCBI Taxonomy" id="2569763"/>
    <lineage>
        <taxon>Bacteria</taxon>
        <taxon>Pseudomonadati</taxon>
        <taxon>Bacteroidota</taxon>
        <taxon>Chitinophagia</taxon>
        <taxon>Chitinophagales</taxon>
        <taxon>Chitinophagaceae</taxon>
        <taxon>Niastella</taxon>
    </lineage>
</organism>
<dbReference type="OrthoDB" id="9783823at2"/>
<evidence type="ECO:0000256" key="6">
    <source>
        <dbReference type="ARBA" id="ARBA00023136"/>
    </source>
</evidence>
<comment type="similarity">
    <text evidence="2 7">Belongs to the major facilitator superfamily. Sugar transporter (TC 2.A.1.1) family.</text>
</comment>
<evidence type="ECO:0000256" key="3">
    <source>
        <dbReference type="ARBA" id="ARBA00022448"/>
    </source>
</evidence>
<gene>
    <name evidence="10" type="ORF">FAM09_20865</name>
</gene>
<feature type="transmembrane region" description="Helical" evidence="8">
    <location>
        <begin position="375"/>
        <end position="397"/>
    </location>
</feature>
<dbReference type="NCBIfam" id="TIGR00879">
    <property type="entry name" value="SP"/>
    <property type="match status" value="1"/>
</dbReference>
<feature type="transmembrane region" description="Helical" evidence="8">
    <location>
        <begin position="104"/>
        <end position="121"/>
    </location>
</feature>
<evidence type="ECO:0000259" key="9">
    <source>
        <dbReference type="PROSITE" id="PS50850"/>
    </source>
</evidence>
<evidence type="ECO:0000256" key="1">
    <source>
        <dbReference type="ARBA" id="ARBA00004141"/>
    </source>
</evidence>
<feature type="transmembrane region" description="Helical" evidence="8">
    <location>
        <begin position="337"/>
        <end position="363"/>
    </location>
</feature>
<feature type="transmembrane region" description="Helical" evidence="8">
    <location>
        <begin position="163"/>
        <end position="184"/>
    </location>
</feature>
<reference evidence="10 11" key="1">
    <citation type="submission" date="2019-04" db="EMBL/GenBank/DDBJ databases">
        <title>Niastella caeni sp. nov., isolated from activated sludge.</title>
        <authorList>
            <person name="Sheng M."/>
        </authorList>
    </citation>
    <scope>NUCLEOTIDE SEQUENCE [LARGE SCALE GENOMIC DNA]</scope>
    <source>
        <strain evidence="10 11">HX-2-15</strain>
    </source>
</reference>
<evidence type="ECO:0000313" key="11">
    <source>
        <dbReference type="Proteomes" id="UP000306918"/>
    </source>
</evidence>
<dbReference type="InterPro" id="IPR020846">
    <property type="entry name" value="MFS_dom"/>
</dbReference>
<feature type="transmembrane region" description="Helical" evidence="8">
    <location>
        <begin position="76"/>
        <end position="98"/>
    </location>
</feature>
<dbReference type="PROSITE" id="PS50850">
    <property type="entry name" value="MFS"/>
    <property type="match status" value="1"/>
</dbReference>
<dbReference type="InterPro" id="IPR005828">
    <property type="entry name" value="MFS_sugar_transport-like"/>
</dbReference>
<feature type="transmembrane region" description="Helical" evidence="8">
    <location>
        <begin position="310"/>
        <end position="331"/>
    </location>
</feature>
<dbReference type="Proteomes" id="UP000306918">
    <property type="component" value="Unassembled WGS sequence"/>
</dbReference>
<evidence type="ECO:0000256" key="4">
    <source>
        <dbReference type="ARBA" id="ARBA00022692"/>
    </source>
</evidence>
<dbReference type="PRINTS" id="PR00171">
    <property type="entry name" value="SUGRTRNSPORT"/>
</dbReference>
<dbReference type="GO" id="GO:0016020">
    <property type="term" value="C:membrane"/>
    <property type="evidence" value="ECO:0007669"/>
    <property type="project" value="UniProtKB-SubCell"/>
</dbReference>
<dbReference type="SUPFAM" id="SSF103473">
    <property type="entry name" value="MFS general substrate transporter"/>
    <property type="match status" value="1"/>
</dbReference>
<dbReference type="InterPro" id="IPR036259">
    <property type="entry name" value="MFS_trans_sf"/>
</dbReference>
<dbReference type="RefSeq" id="WP_136579090.1">
    <property type="nucleotide sequence ID" value="NZ_STFF01000006.1"/>
</dbReference>
<sequence>MKKRIALTWSIVIALGGFLFGFDTAVISGAEQTIQLYWNLNTIEHGLTVSIALIGTVIGSLVGGYPCDRWGRKKTLYIIAVLYLVSSLGTALATNWYLFLVFRLLGGLGVGASSVTAPIYISEISPPSKRGMLVGLFQFNVVFGIVISYLSNYLIGLNGDNSWRLMLGVQAVPSTVFLLLLQLVPESPRWLILKKGKLSEARAIFRLVEPESAEELVRSIEQTGATNNMPEERPKLFLAKYKTPVMLAMLFAIFNQVSGINAIIYYAPRIFEMTGLGKNSSLLSTAGLGLMNFMFTLLAMGFIDRVGRRSLMMIGSAGLIFSLSLVSYSFYQQSFSVWSVPVFLFVYIAFFAFSQGAVIWVFISEIFPTSVRAKGQTLGSTTHWVMAAVIAFTFPYLAEKAGAGNTFLFFATMMVLQLLFVWKLMPETKGKSLEQIEHSLILH</sequence>
<feature type="transmembrane region" description="Helical" evidence="8">
    <location>
        <begin position="245"/>
        <end position="267"/>
    </location>
</feature>
<feature type="transmembrane region" description="Helical" evidence="8">
    <location>
        <begin position="45"/>
        <end position="64"/>
    </location>
</feature>
<dbReference type="FunFam" id="1.20.1250.20:FF:000134">
    <property type="entry name" value="MFS sugar transporter protein"/>
    <property type="match status" value="1"/>
</dbReference>
<dbReference type="InterPro" id="IPR005829">
    <property type="entry name" value="Sugar_transporter_CS"/>
</dbReference>
<evidence type="ECO:0000256" key="2">
    <source>
        <dbReference type="ARBA" id="ARBA00010992"/>
    </source>
</evidence>